<dbReference type="STRING" id="1081104.A0A167VVG4"/>
<dbReference type="OrthoDB" id="185373at2759"/>
<dbReference type="RefSeq" id="XP_018704231.1">
    <property type="nucleotide sequence ID" value="XM_018848505.1"/>
</dbReference>
<organism evidence="1 2">
    <name type="scientific">Cordyceps fumosorosea (strain ARSEF 2679)</name>
    <name type="common">Isaria fumosorosea</name>
    <dbReference type="NCBI Taxonomy" id="1081104"/>
    <lineage>
        <taxon>Eukaryota</taxon>
        <taxon>Fungi</taxon>
        <taxon>Dikarya</taxon>
        <taxon>Ascomycota</taxon>
        <taxon>Pezizomycotina</taxon>
        <taxon>Sordariomycetes</taxon>
        <taxon>Hypocreomycetidae</taxon>
        <taxon>Hypocreales</taxon>
        <taxon>Cordycipitaceae</taxon>
        <taxon>Cordyceps</taxon>
    </lineage>
</organism>
<evidence type="ECO:0000313" key="2">
    <source>
        <dbReference type="Proteomes" id="UP000076744"/>
    </source>
</evidence>
<sequence>MRANLARHGRRLLAYRTRVPSCSLLSHSPSARRLPQSAPTVCPRFERSFFNVLFKKPPRDIRQPEYEPGWMQIMVWRSRMLDNLRPQPRRELMEAWRRLMQAKLKSRVPLNSTQALQCRRLLDYLSDQRISLQEDHNVKPLSSADLAMARQVLLELEPSETTQHHVDFARALYKAWMDGDFAHKPRAVELQWTYLVKALSLYGCGVEAKGLLYEKWDMPEYAVYLTQDDQLLETVAQALAREGKEAELLELVYHAQARGIALDASLQSVIVQYFAGRDRIEETKAWFTKRIEQPQCHRDTYRAVASFARRNKLQEWAMPFFIELGEATPRKQYWDVLLQSILLMGRSPSQVGTMMDHMVDRGGDIKPTINTINGLLSVAVELKDYQLGQDVLQLGNEKGIKMNGESYMHMMRLCIEAKDFDRAQSAYEQVKYLEPWGSDSKSDLQSQFGRLVNHYLVILTKQTPPNFPLLLSIIDSVEELGLRLEPATVAALCLRFLENDQHFDVMDILSINTFLFSEAQREVVQSAFIQFCLDPKTSTSRAWGGYQLLQQFFEDTSFGRRTQLMEAFFARRRPDMATHVFGHMRQHRSKSLHPRMETYIACLEGLARCPDLAGLEMVHNMLKMDTTVQTNTALQTGLMLAFTACDKPLTALDCWSQITQSQEGPSYATLEAVFWTLERKPGGYKMAREIWDRMERMDLEVSARVYNAYIGAVAGAGSEKEIRALIMKMPTVVGVEPEPMTFAIAYNALPGWELQNEFQTWAKLRYKEQWETLLKAGRRMNEYSLCQFKIDRNMRAEV</sequence>
<dbReference type="PANTHER" id="PTHR47939:SF5">
    <property type="entry name" value="PENTACOTRIPEPTIDE-REPEAT REGION OF PRORP DOMAIN-CONTAINING PROTEIN"/>
    <property type="match status" value="1"/>
</dbReference>
<reference evidence="1 2" key="1">
    <citation type="journal article" date="2016" name="Genome Biol. Evol.">
        <title>Divergent and convergent evolution of fungal pathogenicity.</title>
        <authorList>
            <person name="Shang Y."/>
            <person name="Xiao G."/>
            <person name="Zheng P."/>
            <person name="Cen K."/>
            <person name="Zhan S."/>
            <person name="Wang C."/>
        </authorList>
    </citation>
    <scope>NUCLEOTIDE SEQUENCE [LARGE SCALE GENOMIC DNA]</scope>
    <source>
        <strain evidence="1 2">ARSEF 2679</strain>
    </source>
</reference>
<dbReference type="InterPro" id="IPR011990">
    <property type="entry name" value="TPR-like_helical_dom_sf"/>
</dbReference>
<dbReference type="PANTHER" id="PTHR47939">
    <property type="entry name" value="MEMBRANE-ASSOCIATED SALT-INDUCIBLE PROTEIN-LIKE"/>
    <property type="match status" value="1"/>
</dbReference>
<dbReference type="InterPro" id="IPR050667">
    <property type="entry name" value="PPR-containing_protein"/>
</dbReference>
<dbReference type="AlphaFoldDB" id="A0A167VVG4"/>
<gene>
    <name evidence="1" type="ORF">ISF_04900</name>
</gene>
<comment type="caution">
    <text evidence="1">The sequence shown here is derived from an EMBL/GenBank/DDBJ whole genome shotgun (WGS) entry which is preliminary data.</text>
</comment>
<protein>
    <submittedName>
        <fullName evidence="1">Complex I intermediate-associated protein 84</fullName>
    </submittedName>
</protein>
<dbReference type="GeneID" id="30021192"/>
<evidence type="ECO:0000313" key="1">
    <source>
        <dbReference type="EMBL" id="OAA63024.1"/>
    </source>
</evidence>
<name>A0A167VVG4_CORFA</name>
<dbReference type="Proteomes" id="UP000076744">
    <property type="component" value="Unassembled WGS sequence"/>
</dbReference>
<keyword evidence="2" id="KW-1185">Reference proteome</keyword>
<proteinExistence type="predicted"/>
<dbReference type="EMBL" id="AZHB01000011">
    <property type="protein sequence ID" value="OAA63024.1"/>
    <property type="molecule type" value="Genomic_DNA"/>
</dbReference>
<dbReference type="Gene3D" id="1.25.40.10">
    <property type="entry name" value="Tetratricopeptide repeat domain"/>
    <property type="match status" value="3"/>
</dbReference>
<accession>A0A167VVG4</accession>